<dbReference type="InterPro" id="IPR036028">
    <property type="entry name" value="SH3-like_dom_sf"/>
</dbReference>
<name>A0A9L0SRI3_HORSE</name>
<evidence type="ECO:0000256" key="2">
    <source>
        <dbReference type="ARBA" id="ARBA00004496"/>
    </source>
</evidence>
<dbReference type="SUPFAM" id="SSF50044">
    <property type="entry name" value="SH3-domain"/>
    <property type="match status" value="1"/>
</dbReference>
<accession>A0A9L0SRI3</accession>
<dbReference type="InterPro" id="IPR051228">
    <property type="entry name" value="NADPH_Oxidase/PX-Domain"/>
</dbReference>
<dbReference type="PROSITE" id="PS50002">
    <property type="entry name" value="SH3"/>
    <property type="match status" value="1"/>
</dbReference>
<evidence type="ECO:0000256" key="1">
    <source>
        <dbReference type="ARBA" id="ARBA00004188"/>
    </source>
</evidence>
<dbReference type="PANTHER" id="PTHR15706">
    <property type="entry name" value="SH3 MULTIPLE DOMAIN"/>
    <property type="match status" value="1"/>
</dbReference>
<comment type="subcellular location">
    <subcellularLocation>
        <location evidence="1">Cell projection</location>
        <location evidence="1">Podosome</location>
    </subcellularLocation>
    <subcellularLocation>
        <location evidence="2">Cytoplasm</location>
    </subcellularLocation>
</comment>
<comment type="similarity">
    <text evidence="3">Belongs to the SH3PXD2 family.</text>
</comment>
<dbReference type="PROSITE" id="PS50195">
    <property type="entry name" value="PX"/>
    <property type="match status" value="1"/>
</dbReference>
<dbReference type="PANTHER" id="PTHR15706:SF26">
    <property type="entry name" value="SH3 AND PX DOMAIN-CONTAINING PROTEIN 2B"/>
    <property type="match status" value="1"/>
</dbReference>
<dbReference type="CDD" id="cd06888">
    <property type="entry name" value="PX_FISH"/>
    <property type="match status" value="1"/>
</dbReference>
<dbReference type="FunFam" id="2.30.30.40:FF:000082">
    <property type="entry name" value="SH3 and PX domain-containing protein 2B"/>
    <property type="match status" value="1"/>
</dbReference>
<evidence type="ECO:0000256" key="6">
    <source>
        <dbReference type="ARBA" id="ARBA00022553"/>
    </source>
</evidence>
<gene>
    <name evidence="14" type="primary">SH3PXD2B</name>
</gene>
<keyword evidence="4 10" id="KW-0728">SH3 domain</keyword>
<reference evidence="14" key="2">
    <citation type="submission" date="2025-08" db="UniProtKB">
        <authorList>
            <consortium name="Ensembl"/>
        </authorList>
    </citation>
    <scope>IDENTIFICATION</scope>
    <source>
        <strain evidence="14">Thoroughbred</strain>
    </source>
</reference>
<dbReference type="InterPro" id="IPR001452">
    <property type="entry name" value="SH3_domain"/>
</dbReference>
<feature type="domain" description="SH3" evidence="12">
    <location>
        <begin position="152"/>
        <end position="211"/>
    </location>
</feature>
<dbReference type="Proteomes" id="UP000002281">
    <property type="component" value="Chromosome 14"/>
</dbReference>
<reference evidence="14" key="3">
    <citation type="submission" date="2025-09" db="UniProtKB">
        <authorList>
            <consortium name="Ensembl"/>
        </authorList>
    </citation>
    <scope>IDENTIFICATION</scope>
    <source>
        <strain evidence="14">Thoroughbred</strain>
    </source>
</reference>
<dbReference type="Gene3D" id="2.30.30.40">
    <property type="entry name" value="SH3 Domains"/>
    <property type="match status" value="1"/>
</dbReference>
<dbReference type="FunFam" id="3.30.1520.10:FF:000005">
    <property type="entry name" value="SH3 and PX domain-containing protein 2B"/>
    <property type="match status" value="1"/>
</dbReference>
<keyword evidence="15" id="KW-1185">Reference proteome</keyword>
<evidence type="ECO:0000256" key="4">
    <source>
        <dbReference type="ARBA" id="ARBA00022443"/>
    </source>
</evidence>
<feature type="region of interest" description="Disordered" evidence="11">
    <location>
        <begin position="244"/>
        <end position="283"/>
    </location>
</feature>
<dbReference type="SUPFAM" id="SSF64268">
    <property type="entry name" value="PX domain"/>
    <property type="match status" value="1"/>
</dbReference>
<evidence type="ECO:0000256" key="7">
    <source>
        <dbReference type="ARBA" id="ARBA00022737"/>
    </source>
</evidence>
<dbReference type="GO" id="GO:0005737">
    <property type="term" value="C:cytoplasm"/>
    <property type="evidence" value="ECO:0007669"/>
    <property type="project" value="UniProtKB-SubCell"/>
</dbReference>
<evidence type="ECO:0000259" key="13">
    <source>
        <dbReference type="PROSITE" id="PS50195"/>
    </source>
</evidence>
<dbReference type="Pfam" id="PF00787">
    <property type="entry name" value="PX"/>
    <property type="match status" value="1"/>
</dbReference>
<keyword evidence="5" id="KW-0963">Cytoplasm</keyword>
<dbReference type="Gene3D" id="3.30.1520.10">
    <property type="entry name" value="Phox-like domain"/>
    <property type="match status" value="1"/>
</dbReference>
<dbReference type="GO" id="GO:0002102">
    <property type="term" value="C:podosome"/>
    <property type="evidence" value="ECO:0007669"/>
    <property type="project" value="UniProtKB-SubCell"/>
</dbReference>
<evidence type="ECO:0000313" key="15">
    <source>
        <dbReference type="Proteomes" id="UP000002281"/>
    </source>
</evidence>
<evidence type="ECO:0000313" key="14">
    <source>
        <dbReference type="Ensembl" id="ENSECAP00000076603.1"/>
    </source>
</evidence>
<dbReference type="Ensembl" id="ENSECAT00000143995.1">
    <property type="protein sequence ID" value="ENSECAP00000076603.1"/>
    <property type="gene ID" value="ENSECAG00000009968.4"/>
</dbReference>
<evidence type="ECO:0000256" key="3">
    <source>
        <dbReference type="ARBA" id="ARBA00009628"/>
    </source>
</evidence>
<evidence type="ECO:0000256" key="9">
    <source>
        <dbReference type="ARBA" id="ARBA00023273"/>
    </source>
</evidence>
<feature type="compositionally biased region" description="Low complexity" evidence="11">
    <location>
        <begin position="246"/>
        <end position="260"/>
    </location>
</feature>
<protein>
    <submittedName>
        <fullName evidence="14">SH3 and PX domains 2B</fullName>
    </submittedName>
</protein>
<reference evidence="14 15" key="1">
    <citation type="journal article" date="2009" name="Science">
        <title>Genome sequence, comparative analysis, and population genetics of the domestic horse.</title>
        <authorList>
            <consortium name="Broad Institute Genome Sequencing Platform"/>
            <consortium name="Broad Institute Whole Genome Assembly Team"/>
            <person name="Wade C.M."/>
            <person name="Giulotto E."/>
            <person name="Sigurdsson S."/>
            <person name="Zoli M."/>
            <person name="Gnerre S."/>
            <person name="Imsland F."/>
            <person name="Lear T.L."/>
            <person name="Adelson D.L."/>
            <person name="Bailey E."/>
            <person name="Bellone R.R."/>
            <person name="Bloecker H."/>
            <person name="Distl O."/>
            <person name="Edgar R.C."/>
            <person name="Garber M."/>
            <person name="Leeb T."/>
            <person name="Mauceli E."/>
            <person name="MacLeod J.N."/>
            <person name="Penedo M.C.T."/>
            <person name="Raison J.M."/>
            <person name="Sharpe T."/>
            <person name="Vogel J."/>
            <person name="Andersson L."/>
            <person name="Antczak D.F."/>
            <person name="Biagi T."/>
            <person name="Binns M.M."/>
            <person name="Chowdhary B.P."/>
            <person name="Coleman S.J."/>
            <person name="Della Valle G."/>
            <person name="Fryc S."/>
            <person name="Guerin G."/>
            <person name="Hasegawa T."/>
            <person name="Hill E.W."/>
            <person name="Jurka J."/>
            <person name="Kiialainen A."/>
            <person name="Lindgren G."/>
            <person name="Liu J."/>
            <person name="Magnani E."/>
            <person name="Mickelson J.R."/>
            <person name="Murray J."/>
            <person name="Nergadze S.G."/>
            <person name="Onofrio R."/>
            <person name="Pedroni S."/>
            <person name="Piras M.F."/>
            <person name="Raudsepp T."/>
            <person name="Rocchi M."/>
            <person name="Roeed K.H."/>
            <person name="Ryder O.A."/>
            <person name="Searle S."/>
            <person name="Skow L."/>
            <person name="Swinburne J.E."/>
            <person name="Syvaenen A.C."/>
            <person name="Tozaki T."/>
            <person name="Valberg S.J."/>
            <person name="Vaudin M."/>
            <person name="White J.R."/>
            <person name="Zody M.C."/>
            <person name="Lander E.S."/>
            <person name="Lindblad-Toh K."/>
        </authorList>
    </citation>
    <scope>NUCLEOTIDE SEQUENCE [LARGE SCALE GENOMIC DNA]</scope>
    <source>
        <strain evidence="14 15">Thoroughbred</strain>
    </source>
</reference>
<dbReference type="InterPro" id="IPR001683">
    <property type="entry name" value="PX_dom"/>
</dbReference>
<dbReference type="SMART" id="SM00326">
    <property type="entry name" value="SH3"/>
    <property type="match status" value="1"/>
</dbReference>
<dbReference type="InterPro" id="IPR036871">
    <property type="entry name" value="PX_dom_sf"/>
</dbReference>
<keyword evidence="6" id="KW-0597">Phosphoprotein</keyword>
<dbReference type="Pfam" id="PF00018">
    <property type="entry name" value="SH3_1"/>
    <property type="match status" value="1"/>
</dbReference>
<dbReference type="GeneTree" id="ENSGT00940000158396"/>
<evidence type="ECO:0000256" key="11">
    <source>
        <dbReference type="SAM" id="MobiDB-lite"/>
    </source>
</evidence>
<proteinExistence type="inferred from homology"/>
<keyword evidence="9" id="KW-0966">Cell projection</keyword>
<organism evidence="14 15">
    <name type="scientific">Equus caballus</name>
    <name type="common">Horse</name>
    <dbReference type="NCBI Taxonomy" id="9796"/>
    <lineage>
        <taxon>Eukaryota</taxon>
        <taxon>Metazoa</taxon>
        <taxon>Chordata</taxon>
        <taxon>Craniata</taxon>
        <taxon>Vertebrata</taxon>
        <taxon>Euteleostomi</taxon>
        <taxon>Mammalia</taxon>
        <taxon>Eutheria</taxon>
        <taxon>Laurasiatheria</taxon>
        <taxon>Perissodactyla</taxon>
        <taxon>Equidae</taxon>
        <taxon>Equus</taxon>
    </lineage>
</organism>
<sequence length="283" mass="31707">MPPRRSIVEVKVLDVQKRRVPNKHYVYIIRVTWSSGSTEAIYRRYSKFFDLQMQMLDKFPMEGGQKDPKQRIIPFLPGKILFRRSHIRDVAVKRLIPIDEYCKALIQLPPYISQCDEVLQFFETRPEDLNPPKEEHVGKKKSGGDLTSVDPMVLEQYVVVADYQKQESSEISLSVGQVVDIIEKNESGWWFVSTAEEQGWVPATCLEGQDGVQDEFSLQPEEGRLELEPPPCWEPAIARSGLLTRPLPSASASGSQQLAGSGSGAHGPEARPWGGANGKSALS</sequence>
<keyword evidence="8" id="KW-0965">Cell junction</keyword>
<dbReference type="SMART" id="SM00312">
    <property type="entry name" value="PX"/>
    <property type="match status" value="1"/>
</dbReference>
<feature type="domain" description="PX" evidence="13">
    <location>
        <begin position="5"/>
        <end position="129"/>
    </location>
</feature>
<evidence type="ECO:0000256" key="8">
    <source>
        <dbReference type="ARBA" id="ARBA00022949"/>
    </source>
</evidence>
<dbReference type="InterPro" id="IPR037961">
    <property type="entry name" value="SH3PXD2_PX"/>
</dbReference>
<dbReference type="CDD" id="cd12075">
    <property type="entry name" value="SH3_Tks4_1"/>
    <property type="match status" value="1"/>
</dbReference>
<keyword evidence="7" id="KW-0677">Repeat</keyword>
<evidence type="ECO:0000259" key="12">
    <source>
        <dbReference type="PROSITE" id="PS50002"/>
    </source>
</evidence>
<evidence type="ECO:0000256" key="5">
    <source>
        <dbReference type="ARBA" id="ARBA00022490"/>
    </source>
</evidence>
<evidence type="ECO:0000256" key="10">
    <source>
        <dbReference type="PROSITE-ProRule" id="PRU00192"/>
    </source>
</evidence>
<dbReference type="GO" id="GO:0035091">
    <property type="term" value="F:phosphatidylinositol binding"/>
    <property type="evidence" value="ECO:0007669"/>
    <property type="project" value="InterPro"/>
</dbReference>
<dbReference type="InterPro" id="IPR035477">
    <property type="entry name" value="SH3PXD2B_SH3_1"/>
</dbReference>
<dbReference type="AlphaFoldDB" id="A0A9L0SRI3"/>